<reference evidence="1" key="1">
    <citation type="submission" date="2018-02" db="EMBL/GenBank/DDBJ databases">
        <title>Rhizophora mucronata_Transcriptome.</title>
        <authorList>
            <person name="Meera S.P."/>
            <person name="Sreeshan A."/>
            <person name="Augustine A."/>
        </authorList>
    </citation>
    <scope>NUCLEOTIDE SEQUENCE</scope>
    <source>
        <tissue evidence="1">Leaf</tissue>
    </source>
</reference>
<evidence type="ECO:0000313" key="1">
    <source>
        <dbReference type="EMBL" id="MBX22285.1"/>
    </source>
</evidence>
<proteinExistence type="predicted"/>
<sequence length="79" mass="8795">MSMLSPSLLQPQKECKSFHFLSIKIKFSQKLMLSWSPILVIESNLPNSNSTHKNHTSPVLQSYSQGMGFKIPIGSMGSN</sequence>
<dbReference type="AlphaFoldDB" id="A0A2P2LWD7"/>
<organism evidence="1">
    <name type="scientific">Rhizophora mucronata</name>
    <name type="common">Asiatic mangrove</name>
    <dbReference type="NCBI Taxonomy" id="61149"/>
    <lineage>
        <taxon>Eukaryota</taxon>
        <taxon>Viridiplantae</taxon>
        <taxon>Streptophyta</taxon>
        <taxon>Embryophyta</taxon>
        <taxon>Tracheophyta</taxon>
        <taxon>Spermatophyta</taxon>
        <taxon>Magnoliopsida</taxon>
        <taxon>eudicotyledons</taxon>
        <taxon>Gunneridae</taxon>
        <taxon>Pentapetalae</taxon>
        <taxon>rosids</taxon>
        <taxon>fabids</taxon>
        <taxon>Malpighiales</taxon>
        <taxon>Rhizophoraceae</taxon>
        <taxon>Rhizophora</taxon>
    </lineage>
</organism>
<protein>
    <submittedName>
        <fullName evidence="1">Uncharacterized protein</fullName>
    </submittedName>
</protein>
<accession>A0A2P2LWD7</accession>
<name>A0A2P2LWD7_RHIMU</name>
<dbReference type="EMBL" id="GGEC01041801">
    <property type="protein sequence ID" value="MBX22285.1"/>
    <property type="molecule type" value="Transcribed_RNA"/>
</dbReference>